<dbReference type="Gene3D" id="1.20.1560.10">
    <property type="entry name" value="ABC transporter type 1, transmembrane domain"/>
    <property type="match status" value="1"/>
</dbReference>
<feature type="transmembrane region" description="Helical" evidence="10">
    <location>
        <begin position="127"/>
        <end position="147"/>
    </location>
</feature>
<evidence type="ECO:0000256" key="4">
    <source>
        <dbReference type="ARBA" id="ARBA00022692"/>
    </source>
</evidence>
<dbReference type="PROSITE" id="PS00211">
    <property type="entry name" value="ABC_TRANSPORTER_1"/>
    <property type="match status" value="1"/>
</dbReference>
<dbReference type="FunFam" id="3.40.50.300:FF:000221">
    <property type="entry name" value="Multidrug ABC transporter ATP-binding protein"/>
    <property type="match status" value="1"/>
</dbReference>
<dbReference type="InterPro" id="IPR003593">
    <property type="entry name" value="AAA+_ATPase"/>
</dbReference>
<dbReference type="Pfam" id="PF00005">
    <property type="entry name" value="ABC_tran"/>
    <property type="match status" value="1"/>
</dbReference>
<proteinExistence type="predicted"/>
<evidence type="ECO:0000256" key="6">
    <source>
        <dbReference type="ARBA" id="ARBA00022840"/>
    </source>
</evidence>
<dbReference type="InterPro" id="IPR003439">
    <property type="entry name" value="ABC_transporter-like_ATP-bd"/>
</dbReference>
<evidence type="ECO:0000256" key="8">
    <source>
        <dbReference type="ARBA" id="ARBA00023136"/>
    </source>
</evidence>
<dbReference type="EMBL" id="CADCWF010000367">
    <property type="protein sequence ID" value="CAA9584123.1"/>
    <property type="molecule type" value="Genomic_DNA"/>
</dbReference>
<keyword evidence="5" id="KW-0547">Nucleotide-binding</keyword>
<dbReference type="PANTHER" id="PTHR43394">
    <property type="entry name" value="ATP-DEPENDENT PERMEASE MDL1, MITOCHONDRIAL"/>
    <property type="match status" value="1"/>
</dbReference>
<keyword evidence="3" id="KW-1003">Cell membrane</keyword>
<dbReference type="InterPro" id="IPR027417">
    <property type="entry name" value="P-loop_NTPase"/>
</dbReference>
<sequence length="659" mass="72125">MHDPHGFSSPPTNGRSPNGRSRSTGRSPASRGSETSEGVAPEPTGPRWRIDRGALWNGVRSTWRSTVRVFELVWSASRHLTLGLAVATLVQSLTPAAQVWLAGQLIQAVADGIAAAPTERQVFVDRLIWLAVIQLGLLLVSGLFQTLGNVCQQLLQEKLAVHVQLQIMAHAATLDLADFEHAVYYDQLQQAQRESANRPVQMVSQVFGLGRSLVTFATLLALLLGLGPLVAAATLLAPIPAFISGSRYGWWGFQQMRRQSPQRRLMGYLTTLLTTDEYAKEIKLFTLGDYFIRRYKGVADDYLAATRSLLLRRYWLGFAWGTLTTLASSGTYLYVALRAVAGSISLGQLTVFAGAATQVGGAFQGILGGVQGIYEHGLYLSTLYELLERQPRIAAPANPAPLRRPFRKGIEFRDVSYRYPGRDEPALDHVSFTIAPGETVALVGRNGAGKSTVVKLLGRLYDPDQGTVLIDGRDVRDYDPAELRRRFAVMFQDYAAFQLSAGENIGVGDIARVGDSESVQRAAAEAGADSVIGNLPDGFATTLGKWFDGGHQLSGGEWQKVALARAFMRDARDAEILILDEPTAALDAKAEHDLFARLNALTEGRMALYISHRFSTVRMADRILVLENGRLIEQGTHEALMLHAGRYAELFELQAASYR</sequence>
<dbReference type="PANTHER" id="PTHR43394:SF1">
    <property type="entry name" value="ATP-BINDING CASSETTE SUB-FAMILY B MEMBER 10, MITOCHONDRIAL"/>
    <property type="match status" value="1"/>
</dbReference>
<dbReference type="PROSITE" id="PS50929">
    <property type="entry name" value="ABC_TM1F"/>
    <property type="match status" value="1"/>
</dbReference>
<dbReference type="SUPFAM" id="SSF90123">
    <property type="entry name" value="ABC transporter transmembrane region"/>
    <property type="match status" value="1"/>
</dbReference>
<keyword evidence="7 10" id="KW-1133">Transmembrane helix</keyword>
<feature type="transmembrane region" description="Helical" evidence="10">
    <location>
        <begin position="213"/>
        <end position="237"/>
    </location>
</feature>
<evidence type="ECO:0000256" key="7">
    <source>
        <dbReference type="ARBA" id="ARBA00022989"/>
    </source>
</evidence>
<name>A0A6J4VNN8_9BACT</name>
<protein>
    <submittedName>
        <fullName evidence="13">Efflux ABC transporter, permease/ATP-binding protein</fullName>
    </submittedName>
</protein>
<evidence type="ECO:0000256" key="1">
    <source>
        <dbReference type="ARBA" id="ARBA00004651"/>
    </source>
</evidence>
<dbReference type="InterPro" id="IPR036640">
    <property type="entry name" value="ABC1_TM_sf"/>
</dbReference>
<dbReference type="GO" id="GO:0016887">
    <property type="term" value="F:ATP hydrolysis activity"/>
    <property type="evidence" value="ECO:0007669"/>
    <property type="project" value="InterPro"/>
</dbReference>
<evidence type="ECO:0000313" key="13">
    <source>
        <dbReference type="EMBL" id="CAA9584123.1"/>
    </source>
</evidence>
<organism evidence="13">
    <name type="scientific">uncultured Thermomicrobiales bacterium</name>
    <dbReference type="NCBI Taxonomy" id="1645740"/>
    <lineage>
        <taxon>Bacteria</taxon>
        <taxon>Pseudomonadati</taxon>
        <taxon>Thermomicrobiota</taxon>
        <taxon>Thermomicrobia</taxon>
        <taxon>Thermomicrobiales</taxon>
        <taxon>environmental samples</taxon>
    </lineage>
</organism>
<accession>A0A6J4VNN8</accession>
<dbReference type="GO" id="GO:0015421">
    <property type="term" value="F:ABC-type oligopeptide transporter activity"/>
    <property type="evidence" value="ECO:0007669"/>
    <property type="project" value="TreeGrafter"/>
</dbReference>
<evidence type="ECO:0000259" key="12">
    <source>
        <dbReference type="PROSITE" id="PS50929"/>
    </source>
</evidence>
<keyword evidence="6 13" id="KW-0067">ATP-binding</keyword>
<feature type="domain" description="ABC transmembrane type-1" evidence="12">
    <location>
        <begin position="82"/>
        <end position="375"/>
    </location>
</feature>
<reference evidence="13" key="1">
    <citation type="submission" date="2020-02" db="EMBL/GenBank/DDBJ databases">
        <authorList>
            <person name="Meier V. D."/>
        </authorList>
    </citation>
    <scope>NUCLEOTIDE SEQUENCE</scope>
    <source>
        <strain evidence="13">AVDCRST_MAG59</strain>
    </source>
</reference>
<dbReference type="InterPro" id="IPR039421">
    <property type="entry name" value="Type_1_exporter"/>
</dbReference>
<dbReference type="SUPFAM" id="SSF52540">
    <property type="entry name" value="P-loop containing nucleoside triphosphate hydrolases"/>
    <property type="match status" value="1"/>
</dbReference>
<dbReference type="SMART" id="SM00382">
    <property type="entry name" value="AAA"/>
    <property type="match status" value="1"/>
</dbReference>
<evidence type="ECO:0000256" key="2">
    <source>
        <dbReference type="ARBA" id="ARBA00022448"/>
    </source>
</evidence>
<dbReference type="GO" id="GO:0005524">
    <property type="term" value="F:ATP binding"/>
    <property type="evidence" value="ECO:0007669"/>
    <property type="project" value="UniProtKB-KW"/>
</dbReference>
<feature type="region of interest" description="Disordered" evidence="9">
    <location>
        <begin position="1"/>
        <end position="46"/>
    </location>
</feature>
<feature type="compositionally biased region" description="Polar residues" evidence="9">
    <location>
        <begin position="9"/>
        <end position="36"/>
    </location>
</feature>
<keyword evidence="4 10" id="KW-0812">Transmembrane</keyword>
<keyword evidence="2" id="KW-0813">Transport</keyword>
<dbReference type="GO" id="GO:0005886">
    <property type="term" value="C:plasma membrane"/>
    <property type="evidence" value="ECO:0007669"/>
    <property type="project" value="UniProtKB-SubCell"/>
</dbReference>
<gene>
    <name evidence="13" type="ORF">AVDCRST_MAG59-5225</name>
</gene>
<dbReference type="Gene3D" id="3.40.50.300">
    <property type="entry name" value="P-loop containing nucleotide triphosphate hydrolases"/>
    <property type="match status" value="1"/>
</dbReference>
<evidence type="ECO:0000256" key="10">
    <source>
        <dbReference type="SAM" id="Phobius"/>
    </source>
</evidence>
<dbReference type="Pfam" id="PF00664">
    <property type="entry name" value="ABC_membrane"/>
    <property type="match status" value="1"/>
</dbReference>
<dbReference type="InterPro" id="IPR011527">
    <property type="entry name" value="ABC1_TM_dom"/>
</dbReference>
<feature type="transmembrane region" description="Helical" evidence="10">
    <location>
        <begin position="314"/>
        <end position="335"/>
    </location>
</feature>
<evidence type="ECO:0000256" key="3">
    <source>
        <dbReference type="ARBA" id="ARBA00022475"/>
    </source>
</evidence>
<comment type="subcellular location">
    <subcellularLocation>
        <location evidence="1">Cell membrane</location>
        <topology evidence="1">Multi-pass membrane protein</topology>
    </subcellularLocation>
</comment>
<evidence type="ECO:0000256" key="5">
    <source>
        <dbReference type="ARBA" id="ARBA00022741"/>
    </source>
</evidence>
<dbReference type="PROSITE" id="PS50893">
    <property type="entry name" value="ABC_TRANSPORTER_2"/>
    <property type="match status" value="1"/>
</dbReference>
<evidence type="ECO:0000256" key="9">
    <source>
        <dbReference type="SAM" id="MobiDB-lite"/>
    </source>
</evidence>
<evidence type="ECO:0000259" key="11">
    <source>
        <dbReference type="PROSITE" id="PS50893"/>
    </source>
</evidence>
<dbReference type="InterPro" id="IPR017871">
    <property type="entry name" value="ABC_transporter-like_CS"/>
</dbReference>
<feature type="domain" description="ABC transporter" evidence="11">
    <location>
        <begin position="410"/>
        <end position="653"/>
    </location>
</feature>
<keyword evidence="8 10" id="KW-0472">Membrane</keyword>
<dbReference type="AlphaFoldDB" id="A0A6J4VNN8"/>